<evidence type="ECO:0000259" key="1">
    <source>
        <dbReference type="Pfam" id="PF13470"/>
    </source>
</evidence>
<dbReference type="InterPro" id="IPR029060">
    <property type="entry name" value="PIN-like_dom_sf"/>
</dbReference>
<dbReference type="EMBL" id="SMLW01000625">
    <property type="protein sequence ID" value="MTI27391.1"/>
    <property type="molecule type" value="Genomic_DNA"/>
</dbReference>
<sequence length="189" mass="21466">MIHSPRFAVVLDACVLYPAPVRDILLSMAAEGLFKPKWTKEIQDEWVRNLLKRRDDLKEEVLFKTVRAMNLAFPDAAVENYEDLIEGLRLPDKDDRHVVAAAIKCNADLIVTNNLKDFPGTIVEKYDLEIQSPDELVSNLIQLNKKLSCVAFNKMVNRLKNPPKTKREVAQSLRNCGLSKSSEMLLSLC</sequence>
<dbReference type="InterPro" id="IPR002716">
    <property type="entry name" value="PIN_dom"/>
</dbReference>
<dbReference type="Pfam" id="PF13470">
    <property type="entry name" value="PIN_3"/>
    <property type="match status" value="1"/>
</dbReference>
<reference evidence="3 4" key="1">
    <citation type="submission" date="2019-02" db="EMBL/GenBank/DDBJ databases">
        <authorList>
            <person name="Goldberg S.R."/>
            <person name="Haltli B.A."/>
            <person name="Correa H."/>
            <person name="Russell K.G."/>
        </authorList>
    </citation>
    <scope>NUCLEOTIDE SEQUENCE [LARGE SCALE GENOMIC DNA]</scope>
    <source>
        <strain evidence="3 4">JCM 16186</strain>
    </source>
</reference>
<feature type="domain" description="VapC50 C-terminal" evidence="2">
    <location>
        <begin position="133"/>
        <end position="185"/>
    </location>
</feature>
<feature type="domain" description="PIN" evidence="1">
    <location>
        <begin position="9"/>
        <end position="115"/>
    </location>
</feature>
<dbReference type="InterPro" id="IPR058652">
    <property type="entry name" value="VapC50_C"/>
</dbReference>
<evidence type="ECO:0000259" key="2">
    <source>
        <dbReference type="Pfam" id="PF26343"/>
    </source>
</evidence>
<proteinExistence type="predicted"/>
<comment type="caution">
    <text evidence="3">The sequence shown here is derived from an EMBL/GenBank/DDBJ whole genome shotgun (WGS) entry which is preliminary data.</text>
</comment>
<dbReference type="Pfam" id="PF26343">
    <property type="entry name" value="VapC50_C"/>
    <property type="match status" value="1"/>
</dbReference>
<name>A0ABW9RTK6_9BACT</name>
<dbReference type="RefSeq" id="WP_155174393.1">
    <property type="nucleotide sequence ID" value="NZ_BAAAFL010000068.1"/>
</dbReference>
<dbReference type="Proteomes" id="UP000798808">
    <property type="component" value="Unassembled WGS sequence"/>
</dbReference>
<organism evidence="3 4">
    <name type="scientific">Fulvivirga kasyanovii</name>
    <dbReference type="NCBI Taxonomy" id="396812"/>
    <lineage>
        <taxon>Bacteria</taxon>
        <taxon>Pseudomonadati</taxon>
        <taxon>Bacteroidota</taxon>
        <taxon>Cytophagia</taxon>
        <taxon>Cytophagales</taxon>
        <taxon>Fulvivirgaceae</taxon>
        <taxon>Fulvivirga</taxon>
    </lineage>
</organism>
<evidence type="ECO:0000313" key="4">
    <source>
        <dbReference type="Proteomes" id="UP000798808"/>
    </source>
</evidence>
<protein>
    <submittedName>
        <fullName evidence="3">PIN domain-containing protein</fullName>
    </submittedName>
</protein>
<evidence type="ECO:0000313" key="3">
    <source>
        <dbReference type="EMBL" id="MTI27391.1"/>
    </source>
</evidence>
<gene>
    <name evidence="3" type="ORF">E1163_20715</name>
</gene>
<keyword evidence="4" id="KW-1185">Reference proteome</keyword>
<accession>A0ABW9RTK6</accession>
<dbReference type="SUPFAM" id="SSF88723">
    <property type="entry name" value="PIN domain-like"/>
    <property type="match status" value="1"/>
</dbReference>